<dbReference type="InterPro" id="IPR014851">
    <property type="entry name" value="BCS1_N"/>
</dbReference>
<comment type="similarity">
    <text evidence="2">Belongs to the AAA ATPase family. BCS1 subfamily.</text>
</comment>
<protein>
    <recommendedName>
        <fullName evidence="19">BCS1-like protein</fullName>
    </recommendedName>
</protein>
<evidence type="ECO:0000256" key="14">
    <source>
        <dbReference type="SAM" id="Phobius"/>
    </source>
</evidence>
<keyword evidence="6" id="KW-0378">Hydrolase</keyword>
<evidence type="ECO:0000256" key="12">
    <source>
        <dbReference type="RuleBase" id="RU003651"/>
    </source>
</evidence>
<dbReference type="SUPFAM" id="SSF52540">
    <property type="entry name" value="P-loop containing nucleoside triphosphate hydrolases"/>
    <property type="match status" value="1"/>
</dbReference>
<evidence type="ECO:0000313" key="18">
    <source>
        <dbReference type="Proteomes" id="UP001217918"/>
    </source>
</evidence>
<evidence type="ECO:0000256" key="9">
    <source>
        <dbReference type="ARBA" id="ARBA00023128"/>
    </source>
</evidence>
<evidence type="ECO:0000256" key="11">
    <source>
        <dbReference type="ARBA" id="ARBA00048778"/>
    </source>
</evidence>
<evidence type="ECO:0000256" key="5">
    <source>
        <dbReference type="ARBA" id="ARBA00022792"/>
    </source>
</evidence>
<feature type="compositionally biased region" description="Basic and acidic residues" evidence="13">
    <location>
        <begin position="538"/>
        <end position="581"/>
    </location>
</feature>
<feature type="domain" description="BCS1 N-terminal" evidence="16">
    <location>
        <begin position="57"/>
        <end position="253"/>
    </location>
</feature>
<dbReference type="InterPro" id="IPR003960">
    <property type="entry name" value="ATPase_AAA_CS"/>
</dbReference>
<feature type="region of interest" description="Disordered" evidence="13">
    <location>
        <begin position="538"/>
        <end position="641"/>
    </location>
</feature>
<keyword evidence="4 12" id="KW-0547">Nucleotide-binding</keyword>
<evidence type="ECO:0000256" key="13">
    <source>
        <dbReference type="SAM" id="MobiDB-lite"/>
    </source>
</evidence>
<dbReference type="SMART" id="SM01024">
    <property type="entry name" value="BCS1_N"/>
    <property type="match status" value="1"/>
</dbReference>
<evidence type="ECO:0008006" key="19">
    <source>
        <dbReference type="Google" id="ProtNLM"/>
    </source>
</evidence>
<keyword evidence="10 14" id="KW-0472">Membrane</keyword>
<evidence type="ECO:0000256" key="10">
    <source>
        <dbReference type="ARBA" id="ARBA00023136"/>
    </source>
</evidence>
<dbReference type="Gene3D" id="3.40.50.300">
    <property type="entry name" value="P-loop containing nucleotide triphosphate hydrolases"/>
    <property type="match status" value="1"/>
</dbReference>
<dbReference type="Pfam" id="PF08740">
    <property type="entry name" value="BCS1_N"/>
    <property type="match status" value="1"/>
</dbReference>
<dbReference type="InterPro" id="IPR027417">
    <property type="entry name" value="P-loop_NTPase"/>
</dbReference>
<dbReference type="InterPro" id="IPR050747">
    <property type="entry name" value="Mitochondrial_chaperone_BCS1"/>
</dbReference>
<sequence length="641" mass="71923">MLVDMAAADSATTGFGSLSASAPTAVLDFFFPGFSELSGMMHRYLHVDLNLYIPLVLLLGGLLFAWRSINECAWDLIQSYLMSVVDVRVDDEIYNMLMSWVAAQAFAQRARRFVVNTNLNSRSWFLWRGNEDDDDDNDNESTEPSKQKKKALAYTPTFGSHWFWYKGRLLIFRRQQNQQHGAFMLVSEREEISISCFGRNPWVLKELLHEARSSFMKRDEAKTLIYQGTTKGGSNEPTWQRCMARTSRPLSTVILNEDVKRDLIDDVTEYLHPATRRWYALRGVPYRRGFLLEGPPGTGKTSLSLALAGFFKMRIYIVSLSSITANEEHLASLFAELPRRCVVLLEDIDTAGLTHTREGATATTDGSASDMVPGQKTPGMTGTTAAPAGRLSLSGLLNILDGVASQEGRVLIMTTNHVEKLDKALIRPGRVDKIVKFGRADRGMTAAIFKAIYRPEGDEATRWETSAADKAQDEKRQADVVAEVDMLADRFADLIPDDEFSPAELQGYLLKHKRDPAGALEGAARWVVLARAEKVERDAEEGAKHQTESEEKELREKEKREKEKRGKEKREKEKREKERAKERRRKSKRSQRKSQKSSGSSSSEADSGGDATSSELEPESEPESESESESNVAKKEGSRAK</sequence>
<evidence type="ECO:0000256" key="1">
    <source>
        <dbReference type="ARBA" id="ARBA00004434"/>
    </source>
</evidence>
<dbReference type="GO" id="GO:0016887">
    <property type="term" value="F:ATP hydrolysis activity"/>
    <property type="evidence" value="ECO:0007669"/>
    <property type="project" value="InterPro"/>
</dbReference>
<keyword evidence="18" id="KW-1185">Reference proteome</keyword>
<keyword evidence="8 14" id="KW-1133">Transmembrane helix</keyword>
<keyword evidence="5" id="KW-0999">Mitochondrion inner membrane</keyword>
<feature type="compositionally biased region" description="Basic and acidic residues" evidence="13">
    <location>
        <begin position="632"/>
        <end position="641"/>
    </location>
</feature>
<feature type="compositionally biased region" description="Acidic residues" evidence="13">
    <location>
        <begin position="616"/>
        <end position="628"/>
    </location>
</feature>
<dbReference type="GO" id="GO:0005524">
    <property type="term" value="F:ATP binding"/>
    <property type="evidence" value="ECO:0007669"/>
    <property type="project" value="UniProtKB-KW"/>
</dbReference>
<evidence type="ECO:0000259" key="15">
    <source>
        <dbReference type="SMART" id="SM00382"/>
    </source>
</evidence>
<dbReference type="SMART" id="SM00382">
    <property type="entry name" value="AAA"/>
    <property type="match status" value="1"/>
</dbReference>
<feature type="transmembrane region" description="Helical" evidence="14">
    <location>
        <begin position="49"/>
        <end position="69"/>
    </location>
</feature>
<evidence type="ECO:0000256" key="6">
    <source>
        <dbReference type="ARBA" id="ARBA00022801"/>
    </source>
</evidence>
<keyword evidence="3 14" id="KW-0812">Transmembrane</keyword>
<keyword evidence="7 12" id="KW-0067">ATP-binding</keyword>
<evidence type="ECO:0000256" key="8">
    <source>
        <dbReference type="ARBA" id="ARBA00022989"/>
    </source>
</evidence>
<evidence type="ECO:0000313" key="17">
    <source>
        <dbReference type="EMBL" id="KAK2068635.1"/>
    </source>
</evidence>
<keyword evidence="9" id="KW-0496">Mitochondrion</keyword>
<dbReference type="PANTHER" id="PTHR23070">
    <property type="entry name" value="BCS1 AAA-TYPE ATPASE"/>
    <property type="match status" value="1"/>
</dbReference>
<comment type="catalytic activity">
    <reaction evidence="11">
        <text>ATP + H2O = ADP + phosphate + H(+)</text>
        <dbReference type="Rhea" id="RHEA:13065"/>
        <dbReference type="ChEBI" id="CHEBI:15377"/>
        <dbReference type="ChEBI" id="CHEBI:15378"/>
        <dbReference type="ChEBI" id="CHEBI:30616"/>
        <dbReference type="ChEBI" id="CHEBI:43474"/>
        <dbReference type="ChEBI" id="CHEBI:456216"/>
    </reaction>
    <physiologicalReaction direction="left-to-right" evidence="11">
        <dbReference type="Rhea" id="RHEA:13066"/>
    </physiologicalReaction>
</comment>
<dbReference type="Pfam" id="PF00004">
    <property type="entry name" value="AAA"/>
    <property type="match status" value="2"/>
</dbReference>
<dbReference type="AlphaFoldDB" id="A0AAD9I136"/>
<accession>A0AAD9I136</accession>
<dbReference type="InterPro" id="IPR003593">
    <property type="entry name" value="AAA+_ATPase"/>
</dbReference>
<dbReference type="InterPro" id="IPR057495">
    <property type="entry name" value="AAA_lid_BCS1"/>
</dbReference>
<evidence type="ECO:0000256" key="2">
    <source>
        <dbReference type="ARBA" id="ARBA00007448"/>
    </source>
</evidence>
<dbReference type="InterPro" id="IPR003959">
    <property type="entry name" value="ATPase_AAA_core"/>
</dbReference>
<dbReference type="Proteomes" id="UP001217918">
    <property type="component" value="Unassembled WGS sequence"/>
</dbReference>
<evidence type="ECO:0000256" key="3">
    <source>
        <dbReference type="ARBA" id="ARBA00022692"/>
    </source>
</evidence>
<dbReference type="PROSITE" id="PS00674">
    <property type="entry name" value="AAA"/>
    <property type="match status" value="1"/>
</dbReference>
<name>A0AAD9I136_9PEZI</name>
<gene>
    <name evidence="17" type="ORF">P8C59_003266</name>
</gene>
<comment type="caution">
    <text evidence="17">The sequence shown here is derived from an EMBL/GenBank/DDBJ whole genome shotgun (WGS) entry which is preliminary data.</text>
</comment>
<dbReference type="EMBL" id="JAQQPM010000002">
    <property type="protein sequence ID" value="KAK2068635.1"/>
    <property type="molecule type" value="Genomic_DNA"/>
</dbReference>
<dbReference type="Pfam" id="PF25426">
    <property type="entry name" value="AAA_lid_BCS1"/>
    <property type="match status" value="1"/>
</dbReference>
<proteinExistence type="inferred from homology"/>
<evidence type="ECO:0000256" key="4">
    <source>
        <dbReference type="ARBA" id="ARBA00022741"/>
    </source>
</evidence>
<evidence type="ECO:0000259" key="16">
    <source>
        <dbReference type="SMART" id="SM01024"/>
    </source>
</evidence>
<dbReference type="GO" id="GO:0005743">
    <property type="term" value="C:mitochondrial inner membrane"/>
    <property type="evidence" value="ECO:0007669"/>
    <property type="project" value="UniProtKB-SubCell"/>
</dbReference>
<organism evidence="17 18">
    <name type="scientific">Phyllachora maydis</name>
    <dbReference type="NCBI Taxonomy" id="1825666"/>
    <lineage>
        <taxon>Eukaryota</taxon>
        <taxon>Fungi</taxon>
        <taxon>Dikarya</taxon>
        <taxon>Ascomycota</taxon>
        <taxon>Pezizomycotina</taxon>
        <taxon>Sordariomycetes</taxon>
        <taxon>Sordariomycetidae</taxon>
        <taxon>Phyllachorales</taxon>
        <taxon>Phyllachoraceae</taxon>
        <taxon>Phyllachora</taxon>
    </lineage>
</organism>
<feature type="compositionally biased region" description="Low complexity" evidence="13">
    <location>
        <begin position="596"/>
        <end position="605"/>
    </location>
</feature>
<feature type="compositionally biased region" description="Basic residues" evidence="13">
    <location>
        <begin position="582"/>
        <end position="595"/>
    </location>
</feature>
<reference evidence="17" key="1">
    <citation type="journal article" date="2023" name="Mol. Plant Microbe Interact.">
        <title>Elucidating the Obligate Nature and Biological Capacity of an Invasive Fungal Corn Pathogen.</title>
        <authorList>
            <person name="MacCready J.S."/>
            <person name="Roggenkamp E.M."/>
            <person name="Gdanetz K."/>
            <person name="Chilvers M.I."/>
        </authorList>
    </citation>
    <scope>NUCLEOTIDE SEQUENCE</scope>
    <source>
        <strain evidence="17">PM02</strain>
    </source>
</reference>
<feature type="domain" description="AAA+ ATPase" evidence="15">
    <location>
        <begin position="286"/>
        <end position="441"/>
    </location>
</feature>
<comment type="subcellular location">
    <subcellularLocation>
        <location evidence="1">Mitochondrion inner membrane</location>
        <topology evidence="1">Single-pass membrane protein</topology>
    </subcellularLocation>
</comment>
<evidence type="ECO:0000256" key="7">
    <source>
        <dbReference type="ARBA" id="ARBA00022840"/>
    </source>
</evidence>